<dbReference type="Pfam" id="PF13976">
    <property type="entry name" value="gag_pre-integrs"/>
    <property type="match status" value="1"/>
</dbReference>
<dbReference type="GO" id="GO:0015074">
    <property type="term" value="P:DNA integration"/>
    <property type="evidence" value="ECO:0007669"/>
    <property type="project" value="InterPro"/>
</dbReference>
<organism evidence="3">
    <name type="scientific">Tanacetum cinerariifolium</name>
    <name type="common">Dalmatian daisy</name>
    <name type="synonym">Chrysanthemum cinerariifolium</name>
    <dbReference type="NCBI Taxonomy" id="118510"/>
    <lineage>
        <taxon>Eukaryota</taxon>
        <taxon>Viridiplantae</taxon>
        <taxon>Streptophyta</taxon>
        <taxon>Embryophyta</taxon>
        <taxon>Tracheophyta</taxon>
        <taxon>Spermatophyta</taxon>
        <taxon>Magnoliopsida</taxon>
        <taxon>eudicotyledons</taxon>
        <taxon>Gunneridae</taxon>
        <taxon>Pentapetalae</taxon>
        <taxon>asterids</taxon>
        <taxon>campanulids</taxon>
        <taxon>Asterales</taxon>
        <taxon>Asteraceae</taxon>
        <taxon>Asteroideae</taxon>
        <taxon>Anthemideae</taxon>
        <taxon>Anthemidinae</taxon>
        <taxon>Tanacetum</taxon>
    </lineage>
</organism>
<feature type="compositionally biased region" description="Low complexity" evidence="1">
    <location>
        <begin position="1163"/>
        <end position="1174"/>
    </location>
</feature>
<feature type="compositionally biased region" description="Basic and acidic residues" evidence="1">
    <location>
        <begin position="87"/>
        <end position="103"/>
    </location>
</feature>
<reference evidence="3" key="1">
    <citation type="journal article" date="2019" name="Sci. Rep.">
        <title>Draft genome of Tanacetum cinerariifolium, the natural source of mosquito coil.</title>
        <authorList>
            <person name="Yamashiro T."/>
            <person name="Shiraishi A."/>
            <person name="Satake H."/>
            <person name="Nakayama K."/>
        </authorList>
    </citation>
    <scope>NUCLEOTIDE SEQUENCE</scope>
</reference>
<feature type="region of interest" description="Disordered" evidence="1">
    <location>
        <begin position="683"/>
        <end position="714"/>
    </location>
</feature>
<evidence type="ECO:0000256" key="1">
    <source>
        <dbReference type="SAM" id="MobiDB-lite"/>
    </source>
</evidence>
<dbReference type="EMBL" id="BKCJ010002554">
    <property type="protein sequence ID" value="GEU49368.1"/>
    <property type="molecule type" value="Genomic_DNA"/>
</dbReference>
<proteinExistence type="predicted"/>
<feature type="compositionally biased region" description="Pro residues" evidence="1">
    <location>
        <begin position="1149"/>
        <end position="1160"/>
    </location>
</feature>
<sequence length="1644" mass="187117">MPYKPDLVFNDTSNASKTVPNVVNVKSSSHKPNKDLSKTLRPDALIIEDWTSDSENISEIEFVPKQKEPSFVQTFKYVKTPRASVKTVEHPKQTENLKTDNQKSKGHKNSSNRKACFVCKSLNYLIKDCDYYKKQMVQKPIWNNVMRVNHHNYARLSHPYSNKNVVPTAVLTRTCLVSLNVARPVSTAVPQTTVNSPRPVKHVVHKAYSPIRRPINHKPTTKTSNFNQKITTVKVNKGNPHHALKDKGVIYSGCSRHMTENISYLSDFEEFNGGCVAFGGNPKGDTECVVLSFDFKLPNENHVLLRVPRENNMYNVDLKNVVPSGDLTCLFAKAALDESNLWHRRLGHINFKTMNKLVKGNLVRGLPSKIFENNHTCVACKKGKQHRASCKSKPVSSISHSLQRLHIDLFEPTFVKSLNKKSYCLVVTDDYSRFSWVFFLATKDETSTILKTFITGIENQINHKVKIIRCDNGTKFKNHDLNQFCRMKRIKIEFSVARTPQQNGVAERKNRTPIEEAKTMLADSLLPIPFWAEVVNTACYVQNRVLVTKPYNKTPYELLLDGKADEEFLVGYSVNSKAFRVFNSRARIVQETLHTNFLENQPNITGSGPKWLFDIDTLTQSMNYQPVVTENQPNHNAGIKENLNAGKVRKETVSAQQYVLLPLWSTGSKDPQNTDDAATFNVKENKSEVHVSPSSSDKLKKHDEKVKRADKGKSPVDLSIGVRDLRDEFEEFSFNSTNRVNAASAPVTAARLNLTNNTNNPSNYPDDPDMPALEDIVYSDDENVGAVSLIWKQIYLSSNKEYGKDGKRTRSMIGSLMYLTSSRPDIMFAVCACVRFQVTLKVSHLHAVKRIFRHFVTAVSYKLLMFGLTKDAAVKLMLLVASLTFADMHNMVAFLSMSDASAGFDQIMDFLNAQVIQYALMVNPTIYVSCIKHLWATTLIKKANDVVKLQALIDRKKVVVTEDVICQDLRLDDADGVECLPNEKIVAELARMGYEKPPPNLTFYKAFFSAQWKFFIHTLVQCVSAKRTAWNEFSCSMASASICLATGRKFNFSKYIFDSIVRKVDSLSKFLMYPRFLQVMINNQLDDLSSHTTKYTSPPLTQKVFANMRKIGKGFLEWRLLCLHQCWYNLRLQKKKLMLKYLLLLPPPSPTNEPSSPPQDPITTHPQAQPTTPQATPPQEQPTDNSESFMTLLNTLMENYMETQVDLGAELQGRKDNDSVVATKDVSAVEPTVFDDEEVTITMAQTLIKMKAEKARILDEQMAKRLHDKEVEQVAAKEKQEQNDLEKAKGLQQQYDDKQENIDWDSIAEQIQEKHLDNIRKYRSLKRKPISIAQARKNMIIYLKNMAGYKMEHFRGMTYDKIRPIFEREYNKVQTLFKPNKDVEEPQKKRVAEETLLQESFKKLKAVEVSGSESTRDTPTNDLKEMSEEDVKNMLEIILVSEFKVEALQVKHPLIDWEIHSEGSRSYGKIIRVGGITEAYQSFEDMLKGFDREDLDALWRLVKDKFKKDYPLSNVVMIMMLSAKLQVEEDSDMARDLVMKIFIEANKLKSRSLDTSSNFSLILAAVNMSLTDINASLTEHNLHQQCKFFSRGNSSTQQLEHFFTSSGKITLAVGTILHYQWQNNSSGGNSAVGMIFTNSEKILH</sequence>
<dbReference type="Gene3D" id="3.30.420.10">
    <property type="entry name" value="Ribonuclease H-like superfamily/Ribonuclease H"/>
    <property type="match status" value="1"/>
</dbReference>
<accession>A0A6L2KIR7</accession>
<feature type="region of interest" description="Disordered" evidence="1">
    <location>
        <begin position="83"/>
        <end position="110"/>
    </location>
</feature>
<feature type="domain" description="Integrase catalytic" evidence="2">
    <location>
        <begin position="390"/>
        <end position="563"/>
    </location>
</feature>
<protein>
    <recommendedName>
        <fullName evidence="2">Integrase catalytic domain-containing protein</fullName>
    </recommendedName>
</protein>
<dbReference type="PROSITE" id="PS50994">
    <property type="entry name" value="INTEGRASE"/>
    <property type="match status" value="1"/>
</dbReference>
<dbReference type="InterPro" id="IPR025724">
    <property type="entry name" value="GAG-pre-integrase_dom"/>
</dbReference>
<dbReference type="PANTHER" id="PTHR42648">
    <property type="entry name" value="TRANSPOSASE, PUTATIVE-RELATED"/>
    <property type="match status" value="1"/>
</dbReference>
<evidence type="ECO:0000313" key="3">
    <source>
        <dbReference type="EMBL" id="GEU49368.1"/>
    </source>
</evidence>
<feature type="compositionally biased region" description="Basic and acidic residues" evidence="1">
    <location>
        <begin position="697"/>
        <end position="714"/>
    </location>
</feature>
<dbReference type="InterPro" id="IPR036397">
    <property type="entry name" value="RNaseH_sf"/>
</dbReference>
<dbReference type="InterPro" id="IPR001584">
    <property type="entry name" value="Integrase_cat-core"/>
</dbReference>
<dbReference type="InterPro" id="IPR012337">
    <property type="entry name" value="RNaseH-like_sf"/>
</dbReference>
<comment type="caution">
    <text evidence="3">The sequence shown here is derived from an EMBL/GenBank/DDBJ whole genome shotgun (WGS) entry which is preliminary data.</text>
</comment>
<dbReference type="Pfam" id="PF00665">
    <property type="entry name" value="rve"/>
    <property type="match status" value="1"/>
</dbReference>
<dbReference type="SUPFAM" id="SSF53098">
    <property type="entry name" value="Ribonuclease H-like"/>
    <property type="match status" value="1"/>
</dbReference>
<name>A0A6L2KIR7_TANCI</name>
<dbReference type="GO" id="GO:0003676">
    <property type="term" value="F:nucleic acid binding"/>
    <property type="evidence" value="ECO:0007669"/>
    <property type="project" value="InterPro"/>
</dbReference>
<evidence type="ECO:0000259" key="2">
    <source>
        <dbReference type="PROSITE" id="PS50994"/>
    </source>
</evidence>
<dbReference type="PANTHER" id="PTHR42648:SF32">
    <property type="entry name" value="RIBONUCLEASE H-LIKE DOMAIN, GAG-PRE-INTEGRASE DOMAIN PROTEIN-RELATED"/>
    <property type="match status" value="1"/>
</dbReference>
<gene>
    <name evidence="3" type="ORF">Tci_021346</name>
</gene>
<dbReference type="InterPro" id="IPR039537">
    <property type="entry name" value="Retrotran_Ty1/copia-like"/>
</dbReference>
<feature type="region of interest" description="Disordered" evidence="1">
    <location>
        <begin position="1149"/>
        <end position="1186"/>
    </location>
</feature>